<gene>
    <name evidence="4" type="ORF">FTUN_3211</name>
</gene>
<keyword evidence="5" id="KW-1185">Reference proteome</keyword>
<evidence type="ECO:0000313" key="4">
    <source>
        <dbReference type="EMBL" id="QJW95657.1"/>
    </source>
</evidence>
<sequence length="368" mass="39957">MSETVPAWGRSESEQQPQRKSSWAYTLAVVVLLVVGATGYFLYVESQNPPPPPVDELAGLREYLAHLSGHQKLADGYVDTDPQDLVADTPKDPAKWVTVNGALMFSVVATDDPVLAAEQWRPLMAALGAATGKNVKYADDVRTVEDQLAAVRDGRLHVTAFNTGAVPGAVNTAGFVPLFAPADARGRFGYEMEILVRADSPIKTPADLKGKTVGFVALSSNSGAKAPLVALKDEFRLLPGRDYRYAMTGDHVRSVKELVAGRHDAVCVANDLVRRAEAAGEVDKTRYRSIYTSRSFPPLCFGVPHQLAPDLRAKVTAAFAAFKFDPATPVGKRYTVQGKTGFAPVNYEKDWEFVRKIDEALSHLLDAK</sequence>
<keyword evidence="3" id="KW-0812">Transmembrane</keyword>
<feature type="transmembrane region" description="Helical" evidence="3">
    <location>
        <begin position="23"/>
        <end position="43"/>
    </location>
</feature>
<accession>A0A6M5YNM6</accession>
<dbReference type="AlphaFoldDB" id="A0A6M5YNM6"/>
<dbReference type="EMBL" id="CP053452">
    <property type="protein sequence ID" value="QJW95657.1"/>
    <property type="molecule type" value="Genomic_DNA"/>
</dbReference>
<keyword evidence="2" id="KW-0732">Signal</keyword>
<dbReference type="NCBIfam" id="TIGR01098">
    <property type="entry name" value="3A0109s03R"/>
    <property type="match status" value="1"/>
</dbReference>
<dbReference type="PANTHER" id="PTHR35841:SF1">
    <property type="entry name" value="PHOSPHONATES-BINDING PERIPLASMIC PROTEIN"/>
    <property type="match status" value="1"/>
</dbReference>
<dbReference type="InterPro" id="IPR005770">
    <property type="entry name" value="PhnD"/>
</dbReference>
<dbReference type="GO" id="GO:0043190">
    <property type="term" value="C:ATP-binding cassette (ABC) transporter complex"/>
    <property type="evidence" value="ECO:0007669"/>
    <property type="project" value="InterPro"/>
</dbReference>
<comment type="similarity">
    <text evidence="1">Belongs to the phosphate/phosphite/phosphonate binding protein family.</text>
</comment>
<dbReference type="Gene3D" id="3.40.190.10">
    <property type="entry name" value="Periplasmic binding protein-like II"/>
    <property type="match status" value="2"/>
</dbReference>
<keyword evidence="3" id="KW-1133">Transmembrane helix</keyword>
<protein>
    <submittedName>
        <fullName evidence="4">Phosphonate ABC transporter phosphate-binding periplasmic component</fullName>
    </submittedName>
</protein>
<reference evidence="5" key="1">
    <citation type="submission" date="2020-05" db="EMBL/GenBank/DDBJ databases">
        <title>Frigoriglobus tundricola gen. nov., sp. nov., a psychrotolerant cellulolytic planctomycete of the family Gemmataceae with two divergent copies of 16S rRNA gene.</title>
        <authorList>
            <person name="Kulichevskaya I.S."/>
            <person name="Ivanova A.A."/>
            <person name="Naumoff D.G."/>
            <person name="Beletsky A.V."/>
            <person name="Rijpstra W.I.C."/>
            <person name="Sinninghe Damste J.S."/>
            <person name="Mardanov A.V."/>
            <person name="Ravin N.V."/>
            <person name="Dedysh S.N."/>
        </authorList>
    </citation>
    <scope>NUCLEOTIDE SEQUENCE [LARGE SCALE GENOMIC DNA]</scope>
    <source>
        <strain evidence="5">PL17</strain>
    </source>
</reference>
<evidence type="ECO:0000256" key="1">
    <source>
        <dbReference type="ARBA" id="ARBA00007162"/>
    </source>
</evidence>
<name>A0A6M5YNM6_9BACT</name>
<dbReference type="GO" id="GO:0055085">
    <property type="term" value="P:transmembrane transport"/>
    <property type="evidence" value="ECO:0007669"/>
    <property type="project" value="InterPro"/>
</dbReference>
<dbReference type="Pfam" id="PF12974">
    <property type="entry name" value="Phosphonate-bd"/>
    <property type="match status" value="1"/>
</dbReference>
<evidence type="ECO:0000256" key="2">
    <source>
        <dbReference type="ARBA" id="ARBA00022729"/>
    </source>
</evidence>
<dbReference type="RefSeq" id="WP_171471403.1">
    <property type="nucleotide sequence ID" value="NZ_CP053452.2"/>
</dbReference>
<dbReference type="PANTHER" id="PTHR35841">
    <property type="entry name" value="PHOSPHONATES-BINDING PERIPLASMIC PROTEIN"/>
    <property type="match status" value="1"/>
</dbReference>
<dbReference type="SUPFAM" id="SSF53850">
    <property type="entry name" value="Periplasmic binding protein-like II"/>
    <property type="match status" value="1"/>
</dbReference>
<proteinExistence type="inferred from homology"/>
<dbReference type="Proteomes" id="UP000503447">
    <property type="component" value="Chromosome"/>
</dbReference>
<evidence type="ECO:0000256" key="3">
    <source>
        <dbReference type="SAM" id="Phobius"/>
    </source>
</evidence>
<keyword evidence="3" id="KW-0472">Membrane</keyword>
<dbReference type="KEGG" id="ftj:FTUN_3211"/>
<organism evidence="4 5">
    <name type="scientific">Frigoriglobus tundricola</name>
    <dbReference type="NCBI Taxonomy" id="2774151"/>
    <lineage>
        <taxon>Bacteria</taxon>
        <taxon>Pseudomonadati</taxon>
        <taxon>Planctomycetota</taxon>
        <taxon>Planctomycetia</taxon>
        <taxon>Gemmatales</taxon>
        <taxon>Gemmataceae</taxon>
        <taxon>Frigoriglobus</taxon>
    </lineage>
</organism>
<evidence type="ECO:0000313" key="5">
    <source>
        <dbReference type="Proteomes" id="UP000503447"/>
    </source>
</evidence>